<dbReference type="EMBL" id="BDGJ01000115">
    <property type="protein sequence ID" value="GAW93086.1"/>
    <property type="molecule type" value="Genomic_DNA"/>
</dbReference>
<reference evidence="2" key="1">
    <citation type="journal article" date="2017" name="Appl. Environ. Microbiol.">
        <title>Genomic analysis of Calderihabitans maritimus KKC1, a thermophilic hydrogenogenic carboxydotrophic bacterium isolated from marine sediment.</title>
        <authorList>
            <person name="Omae K."/>
            <person name="Yoneda Y."/>
            <person name="Fukuyama Y."/>
            <person name="Yoshida T."/>
            <person name="Sako Y."/>
        </authorList>
    </citation>
    <scope>NUCLEOTIDE SEQUENCE [LARGE SCALE GENOMIC DNA]</scope>
    <source>
        <strain evidence="2">KKC1</strain>
    </source>
</reference>
<gene>
    <name evidence="1" type="ORF">KKC1_22270</name>
</gene>
<dbReference type="AlphaFoldDB" id="A0A1Z5HU77"/>
<protein>
    <submittedName>
        <fullName evidence="1">Uncharacterized protein</fullName>
    </submittedName>
</protein>
<sequence>MISTKDYYLLTSKKMIFIFIDVSYDRNYLNVIIKLLSSLRF</sequence>
<keyword evidence="2" id="KW-1185">Reference proteome</keyword>
<proteinExistence type="predicted"/>
<dbReference type="Proteomes" id="UP000197032">
    <property type="component" value="Unassembled WGS sequence"/>
</dbReference>
<evidence type="ECO:0000313" key="2">
    <source>
        <dbReference type="Proteomes" id="UP000197032"/>
    </source>
</evidence>
<comment type="caution">
    <text evidence="1">The sequence shown here is derived from an EMBL/GenBank/DDBJ whole genome shotgun (WGS) entry which is preliminary data.</text>
</comment>
<evidence type="ECO:0000313" key="1">
    <source>
        <dbReference type="EMBL" id="GAW93086.1"/>
    </source>
</evidence>
<accession>A0A1Z5HU77</accession>
<organism evidence="1 2">
    <name type="scientific">Calderihabitans maritimus</name>
    <dbReference type="NCBI Taxonomy" id="1246530"/>
    <lineage>
        <taxon>Bacteria</taxon>
        <taxon>Bacillati</taxon>
        <taxon>Bacillota</taxon>
        <taxon>Clostridia</taxon>
        <taxon>Neomoorellales</taxon>
        <taxon>Calderihabitantaceae</taxon>
        <taxon>Calderihabitans</taxon>
    </lineage>
</organism>
<name>A0A1Z5HU77_9FIRM</name>